<keyword evidence="2" id="KW-0472">Membrane</keyword>
<sequence>MRARPMTTDSAPTPEGESSIPDEVWEQFLSDNERDIRASAPKEPSARARIVARRLREQEERAAAEGGRRRRGRRSGVAAPAAADTSWRTGRTDEGDRRTLRRGRLRGVAAVVLLVVVLLVVLSPGHAWSLVTGNG</sequence>
<feature type="compositionally biased region" description="Basic and acidic residues" evidence="1">
    <location>
        <begin position="54"/>
        <end position="67"/>
    </location>
</feature>
<organism evidence="3 4">
    <name type="scientific">Actinacidiphila reveromycinica</name>
    <dbReference type="NCBI Taxonomy" id="659352"/>
    <lineage>
        <taxon>Bacteria</taxon>
        <taxon>Bacillati</taxon>
        <taxon>Actinomycetota</taxon>
        <taxon>Actinomycetes</taxon>
        <taxon>Kitasatosporales</taxon>
        <taxon>Streptomycetaceae</taxon>
        <taxon>Actinacidiphila</taxon>
    </lineage>
</organism>
<name>A0A7U3VSE5_9ACTN</name>
<evidence type="ECO:0000313" key="4">
    <source>
        <dbReference type="Proteomes" id="UP000595703"/>
    </source>
</evidence>
<evidence type="ECO:0000256" key="1">
    <source>
        <dbReference type="SAM" id="MobiDB-lite"/>
    </source>
</evidence>
<keyword evidence="4" id="KW-1185">Reference proteome</keyword>
<dbReference type="Proteomes" id="UP000595703">
    <property type="component" value="Chromosome"/>
</dbReference>
<reference evidence="3 4" key="3">
    <citation type="journal article" date="2011" name="Nat. Chem. Biol.">
        <title>Reveromycin A biosynthesis uses RevG and RevJ for stereospecific spiroacetal formation.</title>
        <authorList>
            <person name="Takahashi S."/>
            <person name="Toyoda A."/>
            <person name="Sekiyama Y."/>
            <person name="Takagi H."/>
            <person name="Nogawa T."/>
            <person name="Uramoto M."/>
            <person name="Suzuki R."/>
            <person name="Koshino H."/>
            <person name="Kumano T."/>
            <person name="Panthee S."/>
            <person name="Dairi T."/>
            <person name="Ishikawa J."/>
            <person name="Ikeda H."/>
            <person name="Sakaki Y."/>
            <person name="Osada H."/>
        </authorList>
    </citation>
    <scope>NUCLEOTIDE SEQUENCE [LARGE SCALE GENOMIC DNA]</scope>
    <source>
        <strain evidence="3 4">SN-593</strain>
    </source>
</reference>
<reference evidence="3 4" key="2">
    <citation type="journal article" date="2011" name="J. Antibiot.">
        <title>Furaquinocins I and J: novel polyketide isoprenoid hybrid compounds from Streptomyces reveromyceticus SN-593.</title>
        <authorList>
            <person name="Panthee S."/>
            <person name="Takahashi S."/>
            <person name="Takagi H."/>
            <person name="Nogawa T."/>
            <person name="Oowada E."/>
            <person name="Uramoto M."/>
            <person name="Osada H."/>
        </authorList>
    </citation>
    <scope>NUCLEOTIDE SEQUENCE [LARGE SCALE GENOMIC DNA]</scope>
    <source>
        <strain evidence="3 4">SN-593</strain>
    </source>
</reference>
<gene>
    <name evidence="3" type="ORF">RVR_9253</name>
</gene>
<dbReference type="AlphaFoldDB" id="A0A7U3VSE5"/>
<proteinExistence type="predicted"/>
<feature type="region of interest" description="Disordered" evidence="1">
    <location>
        <begin position="1"/>
        <end position="23"/>
    </location>
</feature>
<reference evidence="3 4" key="1">
    <citation type="journal article" date="2010" name="J. Bacteriol.">
        <title>Biochemical characterization of a novel indole prenyltransferase from Streptomyces sp. SN-593.</title>
        <authorList>
            <person name="Takahashi S."/>
            <person name="Takagi H."/>
            <person name="Toyoda A."/>
            <person name="Uramoto M."/>
            <person name="Nogawa T."/>
            <person name="Ueki M."/>
            <person name="Sakaki Y."/>
            <person name="Osada H."/>
        </authorList>
    </citation>
    <scope>NUCLEOTIDE SEQUENCE [LARGE SCALE GENOMIC DNA]</scope>
    <source>
        <strain evidence="3 4">SN-593</strain>
    </source>
</reference>
<keyword evidence="2" id="KW-0812">Transmembrane</keyword>
<feature type="region of interest" description="Disordered" evidence="1">
    <location>
        <begin position="54"/>
        <end position="98"/>
    </location>
</feature>
<dbReference type="KEGG" id="arev:RVR_9253"/>
<reference evidence="3 4" key="4">
    <citation type="journal article" date="2020" name="Sci. Rep.">
        <title>beta-carboline chemical signals induce reveromycin production through a LuxR family regulator in Streptomyces sp. SN-593.</title>
        <authorList>
            <person name="Panthee S."/>
            <person name="Kito N."/>
            <person name="Hayashi T."/>
            <person name="Shimizu T."/>
            <person name="Ishikawa J."/>
            <person name="Hamamoto H."/>
            <person name="Osada H."/>
            <person name="Takahashi S."/>
        </authorList>
    </citation>
    <scope>NUCLEOTIDE SEQUENCE [LARGE SCALE GENOMIC DNA]</scope>
    <source>
        <strain evidence="3 4">SN-593</strain>
    </source>
</reference>
<feature type="transmembrane region" description="Helical" evidence="2">
    <location>
        <begin position="107"/>
        <end position="128"/>
    </location>
</feature>
<evidence type="ECO:0000313" key="3">
    <source>
        <dbReference type="EMBL" id="BBB01714.1"/>
    </source>
</evidence>
<protein>
    <submittedName>
        <fullName evidence="3">Uncharacterized protein</fullName>
    </submittedName>
</protein>
<evidence type="ECO:0000256" key="2">
    <source>
        <dbReference type="SAM" id="Phobius"/>
    </source>
</evidence>
<dbReference type="EMBL" id="AP018365">
    <property type="protein sequence ID" value="BBB01714.1"/>
    <property type="molecule type" value="Genomic_DNA"/>
</dbReference>
<accession>A0A7U3VSE5</accession>
<keyword evidence="2" id="KW-1133">Transmembrane helix</keyword>